<dbReference type="InterPro" id="IPR051156">
    <property type="entry name" value="Mito/Outer_Membr_Metalloprot"/>
</dbReference>
<keyword evidence="5 7" id="KW-0482">Metalloprotease</keyword>
<evidence type="ECO:0000256" key="6">
    <source>
        <dbReference type="PROSITE-ProRule" id="PRU00339"/>
    </source>
</evidence>
<dbReference type="GO" id="GO:0016020">
    <property type="term" value="C:membrane"/>
    <property type="evidence" value="ECO:0007669"/>
    <property type="project" value="TreeGrafter"/>
</dbReference>
<keyword evidence="3 7" id="KW-0378">Hydrolase</keyword>
<evidence type="ECO:0000256" key="5">
    <source>
        <dbReference type="ARBA" id="ARBA00023049"/>
    </source>
</evidence>
<keyword evidence="1 7" id="KW-0645">Protease</keyword>
<reference evidence="9 10" key="1">
    <citation type="submission" date="2016-10" db="EMBL/GenBank/DDBJ databases">
        <authorList>
            <person name="de Groot N.N."/>
        </authorList>
    </citation>
    <scope>NUCLEOTIDE SEQUENCE [LARGE SCALE GENOMIC DNA]</scope>
    <source>
        <strain evidence="9 10">DSM 8423</strain>
    </source>
</reference>
<keyword evidence="10" id="KW-1185">Reference proteome</keyword>
<evidence type="ECO:0000256" key="1">
    <source>
        <dbReference type="ARBA" id="ARBA00022670"/>
    </source>
</evidence>
<dbReference type="EMBL" id="FOBS01000030">
    <property type="protein sequence ID" value="SEM65383.1"/>
    <property type="molecule type" value="Genomic_DNA"/>
</dbReference>
<dbReference type="AlphaFoldDB" id="A0A1H8A495"/>
<evidence type="ECO:0000256" key="3">
    <source>
        <dbReference type="ARBA" id="ARBA00022801"/>
    </source>
</evidence>
<evidence type="ECO:0000313" key="9">
    <source>
        <dbReference type="EMBL" id="SEM65383.1"/>
    </source>
</evidence>
<sequence>MKIARSLFLLIALFLLVGCETTSVMPIRGGSSSFFQIESDERRLWNRSEEEQKKLERSDLLYRDEELVLYVNDIAKRLYPADVHQQVAFRVVILKNPLLNAFSYPNGVVYVHSGMIARMENEAELATLLAHEMTHVTHRHALQQMRDLKNKAAFMATFNVITSAAGAWGSIASLLGQVGALAAVQGYSRELETEADTEGFGLVVAAQYDPAETGKLFLRLKEDVEERKIDEPFFFGSHPRLQERIENYEKLQTLHPGKGGMKNEEIFSQKTFALLLIDADQNISAGNYKIAQREAEKYLSRNPDDAHVHFLLGEVCRQRNEQGDVDRAMDFYRKSVGKDPAYATSYKALGLLHLKKGEKPQAKEHLQRYLILSPQAQDRAYILEYLKQCE</sequence>
<keyword evidence="2" id="KW-0479">Metal-binding</keyword>
<feature type="domain" description="Peptidase M48" evidence="8">
    <location>
        <begin position="81"/>
        <end position="250"/>
    </location>
</feature>
<name>A0A1H8A495_9BACT</name>
<dbReference type="PROSITE" id="PS50005">
    <property type="entry name" value="TPR"/>
    <property type="match status" value="1"/>
</dbReference>
<comment type="similarity">
    <text evidence="7">Belongs to the peptidase M48 family.</text>
</comment>
<evidence type="ECO:0000256" key="7">
    <source>
        <dbReference type="RuleBase" id="RU003983"/>
    </source>
</evidence>
<dbReference type="GO" id="GO:0046872">
    <property type="term" value="F:metal ion binding"/>
    <property type="evidence" value="ECO:0007669"/>
    <property type="project" value="UniProtKB-KW"/>
</dbReference>
<dbReference type="GO" id="GO:0051603">
    <property type="term" value="P:proteolysis involved in protein catabolic process"/>
    <property type="evidence" value="ECO:0007669"/>
    <property type="project" value="TreeGrafter"/>
</dbReference>
<dbReference type="InterPro" id="IPR011990">
    <property type="entry name" value="TPR-like_helical_dom_sf"/>
</dbReference>
<evidence type="ECO:0000256" key="4">
    <source>
        <dbReference type="ARBA" id="ARBA00022833"/>
    </source>
</evidence>
<keyword evidence="4 7" id="KW-0862">Zinc</keyword>
<dbReference type="SMART" id="SM00028">
    <property type="entry name" value="TPR"/>
    <property type="match status" value="2"/>
</dbReference>
<dbReference type="PROSITE" id="PS51257">
    <property type="entry name" value="PROKAR_LIPOPROTEIN"/>
    <property type="match status" value="1"/>
</dbReference>
<evidence type="ECO:0000313" key="10">
    <source>
        <dbReference type="Proteomes" id="UP000198744"/>
    </source>
</evidence>
<organism evidence="9 10">
    <name type="scientific">Syntrophus gentianae</name>
    <dbReference type="NCBI Taxonomy" id="43775"/>
    <lineage>
        <taxon>Bacteria</taxon>
        <taxon>Pseudomonadati</taxon>
        <taxon>Thermodesulfobacteriota</taxon>
        <taxon>Syntrophia</taxon>
        <taxon>Syntrophales</taxon>
        <taxon>Syntrophaceae</taxon>
        <taxon>Syntrophus</taxon>
    </lineage>
</organism>
<dbReference type="Gene3D" id="1.25.40.10">
    <property type="entry name" value="Tetratricopeptide repeat domain"/>
    <property type="match status" value="1"/>
</dbReference>
<dbReference type="RefSeq" id="WP_093884499.1">
    <property type="nucleotide sequence ID" value="NZ_FOBS01000030.1"/>
</dbReference>
<accession>A0A1H8A495</accession>
<evidence type="ECO:0000256" key="2">
    <source>
        <dbReference type="ARBA" id="ARBA00022723"/>
    </source>
</evidence>
<dbReference type="PANTHER" id="PTHR22726:SF1">
    <property type="entry name" value="METALLOENDOPEPTIDASE OMA1, MITOCHONDRIAL"/>
    <property type="match status" value="1"/>
</dbReference>
<dbReference type="SUPFAM" id="SSF48452">
    <property type="entry name" value="TPR-like"/>
    <property type="match status" value="1"/>
</dbReference>
<dbReference type="Pfam" id="PF01435">
    <property type="entry name" value="Peptidase_M48"/>
    <property type="match status" value="1"/>
</dbReference>
<dbReference type="OrthoDB" id="9810445at2"/>
<protein>
    <submittedName>
        <fullName evidence="9">Tetratricopeptide repeat-containing protein</fullName>
    </submittedName>
</protein>
<dbReference type="Proteomes" id="UP000198744">
    <property type="component" value="Unassembled WGS sequence"/>
</dbReference>
<evidence type="ECO:0000259" key="8">
    <source>
        <dbReference type="Pfam" id="PF01435"/>
    </source>
</evidence>
<dbReference type="GO" id="GO:0004222">
    <property type="term" value="F:metalloendopeptidase activity"/>
    <property type="evidence" value="ECO:0007669"/>
    <property type="project" value="InterPro"/>
</dbReference>
<dbReference type="Pfam" id="PF13432">
    <property type="entry name" value="TPR_16"/>
    <property type="match status" value="1"/>
</dbReference>
<dbReference type="InterPro" id="IPR001915">
    <property type="entry name" value="Peptidase_M48"/>
</dbReference>
<dbReference type="PANTHER" id="PTHR22726">
    <property type="entry name" value="METALLOENDOPEPTIDASE OMA1"/>
    <property type="match status" value="1"/>
</dbReference>
<feature type="repeat" description="TPR" evidence="6">
    <location>
        <begin position="343"/>
        <end position="376"/>
    </location>
</feature>
<dbReference type="Gene3D" id="3.30.2010.10">
    <property type="entry name" value="Metalloproteases ('zincins'), catalytic domain"/>
    <property type="match status" value="1"/>
</dbReference>
<gene>
    <name evidence="9" type="ORF">SAMN04489760_13038</name>
</gene>
<proteinExistence type="inferred from homology"/>
<keyword evidence="6" id="KW-0802">TPR repeat</keyword>
<dbReference type="STRING" id="43775.SAMN04489760_13038"/>
<dbReference type="CDD" id="cd07324">
    <property type="entry name" value="M48C_Oma1-like"/>
    <property type="match status" value="1"/>
</dbReference>
<dbReference type="InterPro" id="IPR019734">
    <property type="entry name" value="TPR_rpt"/>
</dbReference>
<comment type="cofactor">
    <cofactor evidence="7">
        <name>Zn(2+)</name>
        <dbReference type="ChEBI" id="CHEBI:29105"/>
    </cofactor>
    <text evidence="7">Binds 1 zinc ion per subunit.</text>
</comment>